<proteinExistence type="predicted"/>
<reference evidence="2" key="1">
    <citation type="submission" date="2021-03" db="EMBL/GenBank/DDBJ databases">
        <title>Antimicrobial resistance genes in bacteria isolated from Japanese honey, and their potential for conferring macrolide and lincosamide resistance in the American foulbrood pathogen Paenibacillus larvae.</title>
        <authorList>
            <person name="Okamoto M."/>
            <person name="Kumagai M."/>
            <person name="Kanamori H."/>
            <person name="Takamatsu D."/>
        </authorList>
    </citation>
    <scope>NUCLEOTIDE SEQUENCE</scope>
    <source>
        <strain evidence="2">J43TS3</strain>
    </source>
</reference>
<feature type="compositionally biased region" description="Basic and acidic residues" evidence="1">
    <location>
        <begin position="36"/>
        <end position="60"/>
    </location>
</feature>
<feature type="compositionally biased region" description="Basic and acidic residues" evidence="1">
    <location>
        <begin position="1"/>
        <end position="20"/>
    </location>
</feature>
<dbReference type="AlphaFoldDB" id="A0A920C708"/>
<accession>A0A920C708</accession>
<dbReference type="Proteomes" id="UP000676917">
    <property type="component" value="Unassembled WGS sequence"/>
</dbReference>
<evidence type="ECO:0000313" key="2">
    <source>
        <dbReference type="EMBL" id="GIO27163.1"/>
    </source>
</evidence>
<protein>
    <submittedName>
        <fullName evidence="2">Uncharacterized protein</fullName>
    </submittedName>
</protein>
<gene>
    <name evidence="2" type="ORF">J43TS3_17740</name>
</gene>
<dbReference type="EMBL" id="BORP01000003">
    <property type="protein sequence ID" value="GIO27163.1"/>
    <property type="molecule type" value="Genomic_DNA"/>
</dbReference>
<sequence>MTQRNTGRETTPHSDGKRESIINSSAGVQFGIKSNVQHDENSSSHQKTKDDQLMRFEKLMRGTPVNHKEKK</sequence>
<name>A0A920C708_9BACI</name>
<evidence type="ECO:0000256" key="1">
    <source>
        <dbReference type="SAM" id="MobiDB-lite"/>
    </source>
</evidence>
<organism evidence="2 3">
    <name type="scientific">Ornithinibacillus bavariensis</name>
    <dbReference type="NCBI Taxonomy" id="545502"/>
    <lineage>
        <taxon>Bacteria</taxon>
        <taxon>Bacillati</taxon>
        <taxon>Bacillota</taxon>
        <taxon>Bacilli</taxon>
        <taxon>Bacillales</taxon>
        <taxon>Bacillaceae</taxon>
        <taxon>Ornithinibacillus</taxon>
    </lineage>
</organism>
<feature type="compositionally biased region" description="Polar residues" evidence="1">
    <location>
        <begin position="21"/>
        <end position="35"/>
    </location>
</feature>
<feature type="region of interest" description="Disordered" evidence="1">
    <location>
        <begin position="1"/>
        <end position="71"/>
    </location>
</feature>
<keyword evidence="3" id="KW-1185">Reference proteome</keyword>
<evidence type="ECO:0000313" key="3">
    <source>
        <dbReference type="Proteomes" id="UP000676917"/>
    </source>
</evidence>
<comment type="caution">
    <text evidence="2">The sequence shown here is derived from an EMBL/GenBank/DDBJ whole genome shotgun (WGS) entry which is preliminary data.</text>
</comment>
<dbReference type="RefSeq" id="WP_212920667.1">
    <property type="nucleotide sequence ID" value="NZ_BORP01000003.1"/>
</dbReference>